<keyword evidence="4" id="KW-1185">Reference proteome</keyword>
<evidence type="ECO:0000256" key="1">
    <source>
        <dbReference type="SAM" id="Coils"/>
    </source>
</evidence>
<feature type="coiled-coil region" evidence="1">
    <location>
        <begin position="46"/>
        <end position="113"/>
    </location>
</feature>
<accession>A0A940NLU1</accession>
<evidence type="ECO:0000313" key="3">
    <source>
        <dbReference type="EMBL" id="MBP0726835.1"/>
    </source>
</evidence>
<evidence type="ECO:0000313" key="4">
    <source>
        <dbReference type="Proteomes" id="UP000682134"/>
    </source>
</evidence>
<dbReference type="RefSeq" id="WP_209407176.1">
    <property type="nucleotide sequence ID" value="NZ_JAGIYQ010000015.1"/>
</dbReference>
<dbReference type="AlphaFoldDB" id="A0A940NLU1"/>
<feature type="chain" id="PRO_5036737759" evidence="2">
    <location>
        <begin position="23"/>
        <end position="174"/>
    </location>
</feature>
<feature type="signal peptide" evidence="2">
    <location>
        <begin position="1"/>
        <end position="22"/>
    </location>
</feature>
<dbReference type="Proteomes" id="UP000682134">
    <property type="component" value="Unassembled WGS sequence"/>
</dbReference>
<comment type="caution">
    <text evidence="3">The sequence shown here is derived from an EMBL/GenBank/DDBJ whole genome shotgun (WGS) entry which is preliminary data.</text>
</comment>
<dbReference type="EMBL" id="JAGIYQ010000015">
    <property type="protein sequence ID" value="MBP0726835.1"/>
    <property type="molecule type" value="Genomic_DNA"/>
</dbReference>
<sequence>MKKRIVIPFVFAMSLGLSTVHAAENSTTPTKQPTQTQVKVQKPQQLKDLQVQIKALRVQKEQLNCQIKSAFKAKMDSFKQQEQQIKGATGKTKQEKKAALTELKGKVTSLRNDYKAYSGAVKKLWEDRKSKWESFRGHMKDRQYDVAITELQTIQSNLTEAISLKQQFLAKLSN</sequence>
<proteinExistence type="predicted"/>
<keyword evidence="2" id="KW-0732">Signal</keyword>
<name>A0A940NLU1_9BACI</name>
<gene>
    <name evidence="3" type="ORF">J5Y03_16890</name>
</gene>
<protein>
    <submittedName>
        <fullName evidence="3">Uncharacterized protein</fullName>
    </submittedName>
</protein>
<reference evidence="3" key="1">
    <citation type="submission" date="2021-04" db="EMBL/GenBank/DDBJ databases">
        <title>Genome seq and assembly of Bacillus sp.</title>
        <authorList>
            <person name="Chhetri G."/>
        </authorList>
    </citation>
    <scope>NUCLEOTIDE SEQUENCE</scope>
    <source>
        <strain evidence="3">RG28</strain>
    </source>
</reference>
<organism evidence="3 4">
    <name type="scientific">Gottfriedia endophytica</name>
    <dbReference type="NCBI Taxonomy" id="2820819"/>
    <lineage>
        <taxon>Bacteria</taxon>
        <taxon>Bacillati</taxon>
        <taxon>Bacillota</taxon>
        <taxon>Bacilli</taxon>
        <taxon>Bacillales</taxon>
        <taxon>Bacillaceae</taxon>
        <taxon>Gottfriedia</taxon>
    </lineage>
</organism>
<keyword evidence="1" id="KW-0175">Coiled coil</keyword>
<evidence type="ECO:0000256" key="2">
    <source>
        <dbReference type="SAM" id="SignalP"/>
    </source>
</evidence>